<evidence type="ECO:0000256" key="1">
    <source>
        <dbReference type="ARBA" id="ARBA00001946"/>
    </source>
</evidence>
<dbReference type="OrthoDB" id="1923994at2759"/>
<sequence>MVGLLLHLQYATSSTVHLACRSSNLHRPSSRLAQMKHQAHQSPSSSWASLQADVEAHLKHAMPMKEPLVVFEPMHHLSFAAPATAVPALCVAACELVGGQRHRAMPAASALLLMLAASYTHEHLPLTDRPKPKPRPEPMIRHVYGPNIELLTGDGIVPLAFELLARSDDPARDDSDRVLRVIIEIARAVGSVGLVEGQYRKITTGGSGSDGGEVCHVESIRRVAEKIGGEMHACGGACGAILGGGSEDEIERLRKYGFYVGIIQGLLLQRGEIEKEEEEKLIMEEVEKVRDLALMELEAFEVQSMGQGPQSKRLHIGLALEGSQSCNYG</sequence>
<keyword evidence="5" id="KW-1185">Reference proteome</keyword>
<reference evidence="4" key="1">
    <citation type="submission" date="2020-09" db="EMBL/GenBank/DDBJ databases">
        <title>Genome-Enabled Discovery of Anthraquinone Biosynthesis in Senna tora.</title>
        <authorList>
            <person name="Kang S.-H."/>
            <person name="Pandey R.P."/>
            <person name="Lee C.-M."/>
            <person name="Sim J.-S."/>
            <person name="Jeong J.-T."/>
            <person name="Choi B.-S."/>
            <person name="Jung M."/>
            <person name="Ginzburg D."/>
            <person name="Zhao K."/>
            <person name="Won S.Y."/>
            <person name="Oh T.-J."/>
            <person name="Yu Y."/>
            <person name="Kim N.-H."/>
            <person name="Lee O.R."/>
            <person name="Lee T.-H."/>
            <person name="Bashyal P."/>
            <person name="Kim T.-S."/>
            <person name="Lee W.-H."/>
            <person name="Kawkins C."/>
            <person name="Kim C.-K."/>
            <person name="Kim J.S."/>
            <person name="Ahn B.O."/>
            <person name="Rhee S.Y."/>
            <person name="Sohng J.K."/>
        </authorList>
    </citation>
    <scope>NUCLEOTIDE SEQUENCE</scope>
    <source>
        <tissue evidence="4">Leaf</tissue>
    </source>
</reference>
<dbReference type="Gene3D" id="1.10.600.10">
    <property type="entry name" value="Farnesyl Diphosphate Synthase"/>
    <property type="match status" value="1"/>
</dbReference>
<evidence type="ECO:0000313" key="5">
    <source>
        <dbReference type="Proteomes" id="UP000634136"/>
    </source>
</evidence>
<comment type="cofactor">
    <cofactor evidence="1">
        <name>Mg(2+)</name>
        <dbReference type="ChEBI" id="CHEBI:18420"/>
    </cofactor>
</comment>
<dbReference type="GO" id="GO:0046872">
    <property type="term" value="F:metal ion binding"/>
    <property type="evidence" value="ECO:0007669"/>
    <property type="project" value="UniProtKB-KW"/>
</dbReference>
<keyword evidence="2" id="KW-0479">Metal-binding</keyword>
<gene>
    <name evidence="4" type="ORF">G2W53_013623</name>
</gene>
<evidence type="ECO:0000256" key="2">
    <source>
        <dbReference type="ARBA" id="ARBA00022723"/>
    </source>
</evidence>
<comment type="caution">
    <text evidence="4">The sequence shown here is derived from an EMBL/GenBank/DDBJ whole genome shotgun (WGS) entry which is preliminary data.</text>
</comment>
<keyword evidence="3" id="KW-0460">Magnesium</keyword>
<dbReference type="InterPro" id="IPR008949">
    <property type="entry name" value="Isoprenoid_synthase_dom_sf"/>
</dbReference>
<dbReference type="Proteomes" id="UP000634136">
    <property type="component" value="Unassembled WGS sequence"/>
</dbReference>
<protein>
    <submittedName>
        <fullName evidence="4">Heterodimeric geranylgeranyl pyrophosphate synthase small subunit, chloroplastic-like</fullName>
    </submittedName>
</protein>
<dbReference type="SUPFAM" id="SSF48576">
    <property type="entry name" value="Terpenoid synthases"/>
    <property type="match status" value="1"/>
</dbReference>
<dbReference type="PANTHER" id="PTHR43281:SF6">
    <property type="entry name" value="HETERODIMERIC GERANYLGERANYL PYROPHOSPHATE SYNTHASE SMALL SUBUNIT, CHLOROPLASTIC-LIKE"/>
    <property type="match status" value="1"/>
</dbReference>
<evidence type="ECO:0000256" key="3">
    <source>
        <dbReference type="ARBA" id="ARBA00022842"/>
    </source>
</evidence>
<dbReference type="GO" id="GO:0004659">
    <property type="term" value="F:prenyltransferase activity"/>
    <property type="evidence" value="ECO:0007669"/>
    <property type="project" value="TreeGrafter"/>
</dbReference>
<accession>A0A834WPK6</accession>
<name>A0A834WPK6_9FABA</name>
<dbReference type="EMBL" id="JAAIUW010000005">
    <property type="protein sequence ID" value="KAF7831290.1"/>
    <property type="molecule type" value="Genomic_DNA"/>
</dbReference>
<dbReference type="PANTHER" id="PTHR43281">
    <property type="entry name" value="FARNESYL DIPHOSPHATE SYNTHASE"/>
    <property type="match status" value="1"/>
</dbReference>
<proteinExistence type="predicted"/>
<evidence type="ECO:0000313" key="4">
    <source>
        <dbReference type="EMBL" id="KAF7831290.1"/>
    </source>
</evidence>
<dbReference type="AlphaFoldDB" id="A0A834WPK6"/>
<organism evidence="4 5">
    <name type="scientific">Senna tora</name>
    <dbReference type="NCBI Taxonomy" id="362788"/>
    <lineage>
        <taxon>Eukaryota</taxon>
        <taxon>Viridiplantae</taxon>
        <taxon>Streptophyta</taxon>
        <taxon>Embryophyta</taxon>
        <taxon>Tracheophyta</taxon>
        <taxon>Spermatophyta</taxon>
        <taxon>Magnoliopsida</taxon>
        <taxon>eudicotyledons</taxon>
        <taxon>Gunneridae</taxon>
        <taxon>Pentapetalae</taxon>
        <taxon>rosids</taxon>
        <taxon>fabids</taxon>
        <taxon>Fabales</taxon>
        <taxon>Fabaceae</taxon>
        <taxon>Caesalpinioideae</taxon>
        <taxon>Cassia clade</taxon>
        <taxon>Senna</taxon>
    </lineage>
</organism>